<accession>A0A172TG07</accession>
<dbReference type="OrthoDB" id="5337216at2"/>
<dbReference type="Proteomes" id="UP000076927">
    <property type="component" value="Chromosome"/>
</dbReference>
<organism evidence="1 2">
    <name type="scientific">Paenibacillus swuensis</name>
    <dbReference type="NCBI Taxonomy" id="1178515"/>
    <lineage>
        <taxon>Bacteria</taxon>
        <taxon>Bacillati</taxon>
        <taxon>Bacillota</taxon>
        <taxon>Bacilli</taxon>
        <taxon>Bacillales</taxon>
        <taxon>Paenibacillaceae</taxon>
        <taxon>Paenibacillus</taxon>
    </lineage>
</organism>
<dbReference type="RefSeq" id="WP_068605054.1">
    <property type="nucleotide sequence ID" value="NZ_CP011388.1"/>
</dbReference>
<evidence type="ECO:0000313" key="2">
    <source>
        <dbReference type="Proteomes" id="UP000076927"/>
    </source>
</evidence>
<dbReference type="EMBL" id="CP011388">
    <property type="protein sequence ID" value="ANE45866.1"/>
    <property type="molecule type" value="Genomic_DNA"/>
</dbReference>
<dbReference type="PATRIC" id="fig|1178515.4.peg.1137"/>
<reference evidence="1 2" key="1">
    <citation type="submission" date="2015-01" db="EMBL/GenBank/DDBJ databases">
        <title>Paenibacillus swuensis/DY6/whole genome sequencing.</title>
        <authorList>
            <person name="Kim M.K."/>
            <person name="Srinivasan S."/>
            <person name="Lee J.-J."/>
        </authorList>
    </citation>
    <scope>NUCLEOTIDE SEQUENCE [LARGE SCALE GENOMIC DNA]</scope>
    <source>
        <strain evidence="1 2">DY6</strain>
    </source>
</reference>
<evidence type="ECO:0000313" key="1">
    <source>
        <dbReference type="EMBL" id="ANE45866.1"/>
    </source>
</evidence>
<name>A0A172TG07_9BACL</name>
<protein>
    <submittedName>
        <fullName evidence="1">Uncharacterized protein</fullName>
    </submittedName>
</protein>
<gene>
    <name evidence="1" type="ORF">SY83_05600</name>
</gene>
<keyword evidence="2" id="KW-1185">Reference proteome</keyword>
<dbReference type="STRING" id="1178515.SY83_05600"/>
<proteinExistence type="predicted"/>
<dbReference type="KEGG" id="pswu:SY83_05600"/>
<dbReference type="AlphaFoldDB" id="A0A172TG07"/>
<sequence>MKEYFQILNNNYEIKEGSFIYSLSEEAVFNEQHFWDYYNAVIEVVKENLNKQLDKEVTNIIHWTYRRIMDCFLWHLDTNDAYLMDNFPSDNFIYFKERLDLMIEGYFGDFVMNEKQFGDSIKNPNYPELYPQVKD</sequence>